<feature type="transmembrane region" description="Helical" evidence="5">
    <location>
        <begin position="33"/>
        <end position="55"/>
    </location>
</feature>
<name>A0A4P9WKX1_9FUNG</name>
<protein>
    <submittedName>
        <fullName evidence="6">Uncharacterized protein</fullName>
    </submittedName>
</protein>
<dbReference type="GO" id="GO:0016020">
    <property type="term" value="C:membrane"/>
    <property type="evidence" value="ECO:0007669"/>
    <property type="project" value="UniProtKB-SubCell"/>
</dbReference>
<evidence type="ECO:0000256" key="3">
    <source>
        <dbReference type="ARBA" id="ARBA00022989"/>
    </source>
</evidence>
<dbReference type="GO" id="GO:1905515">
    <property type="term" value="P:non-motile cilium assembly"/>
    <property type="evidence" value="ECO:0007669"/>
    <property type="project" value="TreeGrafter"/>
</dbReference>
<reference evidence="7" key="1">
    <citation type="journal article" date="2018" name="Nat. Microbiol.">
        <title>Leveraging single-cell genomics to expand the fungal tree of life.</title>
        <authorList>
            <person name="Ahrendt S.R."/>
            <person name="Quandt C.A."/>
            <person name="Ciobanu D."/>
            <person name="Clum A."/>
            <person name="Salamov A."/>
            <person name="Andreopoulos B."/>
            <person name="Cheng J.F."/>
            <person name="Woyke T."/>
            <person name="Pelin A."/>
            <person name="Henrissat B."/>
            <person name="Reynolds N.K."/>
            <person name="Benny G.L."/>
            <person name="Smith M.E."/>
            <person name="James T.Y."/>
            <person name="Grigoriev I.V."/>
        </authorList>
    </citation>
    <scope>NUCLEOTIDE SEQUENCE [LARGE SCALE GENOMIC DNA]</scope>
</reference>
<evidence type="ECO:0000256" key="5">
    <source>
        <dbReference type="SAM" id="Phobius"/>
    </source>
</evidence>
<gene>
    <name evidence="6" type="ORF">BDK51DRAFT_39351</name>
</gene>
<accession>A0A4P9WKX1</accession>
<dbReference type="Pfam" id="PF09799">
    <property type="entry name" value="Transmemb_17"/>
    <property type="match status" value="1"/>
</dbReference>
<feature type="transmembrane region" description="Helical" evidence="5">
    <location>
        <begin position="98"/>
        <end position="119"/>
    </location>
</feature>
<evidence type="ECO:0000313" key="7">
    <source>
        <dbReference type="Proteomes" id="UP000269721"/>
    </source>
</evidence>
<dbReference type="Proteomes" id="UP000269721">
    <property type="component" value="Unassembled WGS sequence"/>
</dbReference>
<evidence type="ECO:0000256" key="4">
    <source>
        <dbReference type="ARBA" id="ARBA00023136"/>
    </source>
</evidence>
<dbReference type="InterPro" id="IPR019184">
    <property type="entry name" value="Uncharacterised_TM-17"/>
</dbReference>
<keyword evidence="7" id="KW-1185">Reference proteome</keyword>
<keyword evidence="3 5" id="KW-1133">Transmembrane helix</keyword>
<dbReference type="EMBL" id="KZ994886">
    <property type="protein sequence ID" value="RKO91830.1"/>
    <property type="molecule type" value="Genomic_DNA"/>
</dbReference>
<dbReference type="OrthoDB" id="262535at2759"/>
<feature type="transmembrane region" description="Helical" evidence="5">
    <location>
        <begin position="67"/>
        <end position="86"/>
    </location>
</feature>
<evidence type="ECO:0000313" key="6">
    <source>
        <dbReference type="EMBL" id="RKO91830.1"/>
    </source>
</evidence>
<dbReference type="PANTHER" id="PTHR13531">
    <property type="entry name" value="GEO07735P1-RELATED-RELATED"/>
    <property type="match status" value="1"/>
</dbReference>
<organism evidence="6 7">
    <name type="scientific">Blyttiomyces helicus</name>
    <dbReference type="NCBI Taxonomy" id="388810"/>
    <lineage>
        <taxon>Eukaryota</taxon>
        <taxon>Fungi</taxon>
        <taxon>Fungi incertae sedis</taxon>
        <taxon>Chytridiomycota</taxon>
        <taxon>Chytridiomycota incertae sedis</taxon>
        <taxon>Chytridiomycetes</taxon>
        <taxon>Chytridiomycetes incertae sedis</taxon>
        <taxon>Blyttiomyces</taxon>
    </lineage>
</organism>
<sequence>MSVAKPDASRITPCSFAPPSPLNTQYSSLPLQVLLYFNGLYLPVYWILTIALLIYKAQLLPYPPTAFPLEISGLVALGFLELARLFLGSRGNKTEEPLSVGVFLGLTVASAFGFLYYCIWQTYV</sequence>
<comment type="subcellular location">
    <subcellularLocation>
        <location evidence="1">Membrane</location>
        <topology evidence="1">Multi-pass membrane protein</topology>
    </subcellularLocation>
</comment>
<dbReference type="AlphaFoldDB" id="A0A4P9WKX1"/>
<proteinExistence type="predicted"/>
<evidence type="ECO:0000256" key="2">
    <source>
        <dbReference type="ARBA" id="ARBA00022692"/>
    </source>
</evidence>
<dbReference type="GO" id="GO:0035869">
    <property type="term" value="C:ciliary transition zone"/>
    <property type="evidence" value="ECO:0007669"/>
    <property type="project" value="TreeGrafter"/>
</dbReference>
<dbReference type="PANTHER" id="PTHR13531:SF0">
    <property type="entry name" value="GEO07735P1-RELATED"/>
    <property type="match status" value="1"/>
</dbReference>
<keyword evidence="2 5" id="KW-0812">Transmembrane</keyword>
<evidence type="ECO:0000256" key="1">
    <source>
        <dbReference type="ARBA" id="ARBA00004141"/>
    </source>
</evidence>
<keyword evidence="4 5" id="KW-0472">Membrane</keyword>